<reference evidence="4" key="1">
    <citation type="submission" date="2023-07" db="EMBL/GenBank/DDBJ databases">
        <title>Marinobacter sp. chi1 genome sequencing and assembly.</title>
        <authorList>
            <person name="Park S."/>
        </authorList>
    </citation>
    <scope>NUCLEOTIDE SEQUENCE</scope>
    <source>
        <strain evidence="4">Chi1</strain>
    </source>
</reference>
<dbReference type="EMBL" id="JAUMIS010000002">
    <property type="protein sequence ID" value="MDO3722260.1"/>
    <property type="molecule type" value="Genomic_DNA"/>
</dbReference>
<evidence type="ECO:0000313" key="5">
    <source>
        <dbReference type="Proteomes" id="UP001168640"/>
    </source>
</evidence>
<dbReference type="InterPro" id="IPR048341">
    <property type="entry name" value="DUF1285_N"/>
</dbReference>
<dbReference type="InterPro" id="IPR048342">
    <property type="entry name" value="DUF1285_C"/>
</dbReference>
<comment type="caution">
    <text evidence="4">The sequence shown here is derived from an EMBL/GenBank/DDBJ whole genome shotgun (WGS) entry which is preliminary data.</text>
</comment>
<accession>A0ABT8W208</accession>
<dbReference type="Gene3D" id="2.30.270.10">
    <property type="entry name" value="duf1285 protein"/>
    <property type="match status" value="1"/>
</dbReference>
<evidence type="ECO:0000313" key="4">
    <source>
        <dbReference type="EMBL" id="MDO3722260.1"/>
    </source>
</evidence>
<gene>
    <name evidence="4" type="ORF">QVZ43_11050</name>
</gene>
<dbReference type="Pfam" id="PF21028">
    <property type="entry name" value="DUF1285_C"/>
    <property type="match status" value="1"/>
</dbReference>
<protein>
    <submittedName>
        <fullName evidence="4">DUF1285 domain-containing protein</fullName>
    </submittedName>
</protein>
<sequence>MSKHSNDLAERVKDAIRDPGRPPLEKWHPPLSGEMDMRIARNGEWVYKGEPIKRESIVRLFASILRREDDGEFYLVTPVEKWRIQVEDTPLLAHSLRAKGEGEEQVLTVETNTGETLTLGSAHTLVVGTYGDSDEPRPVVTVRHGVEARLVTSAFYDLAGYVVERKKVSGEVLGVLSDGVFFEIARGG</sequence>
<dbReference type="Gene3D" id="3.10.540.10">
    <property type="entry name" value="duf1285 like domain"/>
    <property type="match status" value="1"/>
</dbReference>
<dbReference type="InterPro" id="IPR010707">
    <property type="entry name" value="DUF1285"/>
</dbReference>
<organism evidence="4 5">
    <name type="scientific">Marinobacter suaedae</name>
    <dbReference type="NCBI Taxonomy" id="3057675"/>
    <lineage>
        <taxon>Bacteria</taxon>
        <taxon>Pseudomonadati</taxon>
        <taxon>Pseudomonadota</taxon>
        <taxon>Gammaproteobacteria</taxon>
        <taxon>Pseudomonadales</taxon>
        <taxon>Marinobacteraceae</taxon>
        <taxon>Marinobacter</taxon>
    </lineage>
</organism>
<dbReference type="Proteomes" id="UP001168640">
    <property type="component" value="Unassembled WGS sequence"/>
</dbReference>
<evidence type="ECO:0000256" key="1">
    <source>
        <dbReference type="SAM" id="MobiDB-lite"/>
    </source>
</evidence>
<evidence type="ECO:0000259" key="2">
    <source>
        <dbReference type="Pfam" id="PF06938"/>
    </source>
</evidence>
<evidence type="ECO:0000259" key="3">
    <source>
        <dbReference type="Pfam" id="PF21028"/>
    </source>
</evidence>
<dbReference type="Pfam" id="PF06938">
    <property type="entry name" value="DUF1285_N"/>
    <property type="match status" value="1"/>
</dbReference>
<feature type="compositionally biased region" description="Basic and acidic residues" evidence="1">
    <location>
        <begin position="1"/>
        <end position="28"/>
    </location>
</feature>
<dbReference type="RefSeq" id="WP_302909981.1">
    <property type="nucleotide sequence ID" value="NZ_JAUMIS010000002.1"/>
</dbReference>
<feature type="domain" description="DUF1285" evidence="3">
    <location>
        <begin position="90"/>
        <end position="184"/>
    </location>
</feature>
<dbReference type="PIRSF" id="PIRSF029557">
    <property type="entry name" value="UCP029557"/>
    <property type="match status" value="1"/>
</dbReference>
<dbReference type="InterPro" id="IPR023361">
    <property type="entry name" value="DUF1285_beta_roll_sf"/>
</dbReference>
<keyword evidence="5" id="KW-1185">Reference proteome</keyword>
<feature type="domain" description="DUF1285" evidence="2">
    <location>
        <begin position="22"/>
        <end position="89"/>
    </location>
</feature>
<proteinExistence type="predicted"/>
<feature type="region of interest" description="Disordered" evidence="1">
    <location>
        <begin position="1"/>
        <end position="30"/>
    </location>
</feature>
<name>A0ABT8W208_9GAMM</name>